<reference evidence="1 2" key="1">
    <citation type="submission" date="2015-06" db="EMBL/GenBank/DDBJ databases">
        <title>Genome sequencing project of Bacillus galactosidilyticus PL133.</title>
        <authorList>
            <person name="Gaiero J."/>
            <person name="Nicol R."/>
            <person name="Habash M."/>
        </authorList>
    </citation>
    <scope>NUCLEOTIDE SEQUENCE [LARGE SCALE GENOMIC DNA]</scope>
    <source>
        <strain evidence="1 2">PL133</strain>
    </source>
</reference>
<dbReference type="PATRIC" id="fig|217031.4.peg.931"/>
<proteinExistence type="predicted"/>
<evidence type="ECO:0000313" key="1">
    <source>
        <dbReference type="EMBL" id="KRG16818.1"/>
    </source>
</evidence>
<sequence length="78" mass="8920">MGSFFVIQVHTGFEIEVKEMLQNLLEKGNNQTVKCIYAMEKATAIFWKGNELDSLCELSSKEISENRKIFTQSVCKRG</sequence>
<dbReference type="Proteomes" id="UP000053881">
    <property type="component" value="Unassembled WGS sequence"/>
</dbReference>
<comment type="caution">
    <text evidence="1">The sequence shown here is derived from an EMBL/GenBank/DDBJ whole genome shotgun (WGS) entry which is preliminary data.</text>
</comment>
<dbReference type="AlphaFoldDB" id="A0A0Q9YG48"/>
<protein>
    <submittedName>
        <fullName evidence="1">Uncharacterized protein</fullName>
    </submittedName>
</protein>
<dbReference type="EMBL" id="LGPB01000026">
    <property type="protein sequence ID" value="KRG16818.1"/>
    <property type="molecule type" value="Genomic_DNA"/>
</dbReference>
<accession>A0A0Q9YG48</accession>
<evidence type="ECO:0000313" key="2">
    <source>
        <dbReference type="Proteomes" id="UP000053881"/>
    </source>
</evidence>
<organism evidence="1 2">
    <name type="scientific">Lederbergia galactosidilytica</name>
    <dbReference type="NCBI Taxonomy" id="217031"/>
    <lineage>
        <taxon>Bacteria</taxon>
        <taxon>Bacillati</taxon>
        <taxon>Bacillota</taxon>
        <taxon>Bacilli</taxon>
        <taxon>Bacillales</taxon>
        <taxon>Bacillaceae</taxon>
        <taxon>Lederbergia</taxon>
    </lineage>
</organism>
<name>A0A0Q9YG48_9BACI</name>
<gene>
    <name evidence="1" type="ORF">ACA29_02745</name>
</gene>